<dbReference type="STRING" id="264951.A0A443HYR8"/>
<dbReference type="VEuPathDB" id="FungiDB:C8Q69DRAFT_211949"/>
<dbReference type="GeneID" id="39595475"/>
<reference evidence="1 2" key="1">
    <citation type="journal article" date="2018" name="Front. Microbiol.">
        <title>Genomic and genetic insights into a cosmopolitan fungus, Paecilomyces variotii (Eurotiales).</title>
        <authorList>
            <person name="Urquhart A.S."/>
            <person name="Mondo S.J."/>
            <person name="Makela M.R."/>
            <person name="Hane J.K."/>
            <person name="Wiebenga A."/>
            <person name="He G."/>
            <person name="Mihaltcheva S."/>
            <person name="Pangilinan J."/>
            <person name="Lipzen A."/>
            <person name="Barry K."/>
            <person name="de Vries R.P."/>
            <person name="Grigoriev I.V."/>
            <person name="Idnurm A."/>
        </authorList>
    </citation>
    <scope>NUCLEOTIDE SEQUENCE [LARGE SCALE GENOMIC DNA]</scope>
    <source>
        <strain evidence="1 2">CBS 101075</strain>
    </source>
</reference>
<proteinExistence type="predicted"/>
<gene>
    <name evidence="1" type="ORF">C8Q69DRAFT_211949</name>
</gene>
<protein>
    <submittedName>
        <fullName evidence="1">Uncharacterized protein</fullName>
    </submittedName>
</protein>
<dbReference type="RefSeq" id="XP_028486637.1">
    <property type="nucleotide sequence ID" value="XM_028626198.1"/>
</dbReference>
<keyword evidence="2" id="KW-1185">Reference proteome</keyword>
<name>A0A443HYR8_BYSSP</name>
<evidence type="ECO:0000313" key="2">
    <source>
        <dbReference type="Proteomes" id="UP000283841"/>
    </source>
</evidence>
<accession>A0A443HYR8</accession>
<dbReference type="EMBL" id="RCNU01000003">
    <property type="protein sequence ID" value="RWQ96992.1"/>
    <property type="molecule type" value="Genomic_DNA"/>
</dbReference>
<dbReference type="Proteomes" id="UP000283841">
    <property type="component" value="Unassembled WGS sequence"/>
</dbReference>
<organism evidence="1 2">
    <name type="scientific">Byssochlamys spectabilis</name>
    <name type="common">Paecilomyces variotii</name>
    <dbReference type="NCBI Taxonomy" id="264951"/>
    <lineage>
        <taxon>Eukaryota</taxon>
        <taxon>Fungi</taxon>
        <taxon>Dikarya</taxon>
        <taxon>Ascomycota</taxon>
        <taxon>Pezizomycotina</taxon>
        <taxon>Eurotiomycetes</taxon>
        <taxon>Eurotiomycetidae</taxon>
        <taxon>Eurotiales</taxon>
        <taxon>Thermoascaceae</taxon>
        <taxon>Paecilomyces</taxon>
    </lineage>
</organism>
<evidence type="ECO:0000313" key="1">
    <source>
        <dbReference type="EMBL" id="RWQ96992.1"/>
    </source>
</evidence>
<sequence>MAHNITKKFSNLSLSLRGSHRRIANDDYEDVRRKVLGGLGDLYAMVLTSGDEYVTTSGSSDFHVQYEDLILEDVDGQLTADRRRFFLPCSYRFLEEHPVITTGTGAMEETRVHEKVLVSSDELKNHPIKNARFLCTWLGLNFSESWRANGKKLTSLMELTKWWPTDFAGLVDEEFKDAVLQDRTPMEAWHILGDYPHLMLTVAHKSDGRREYLLRGELLTIAAVMISRLRSQRFAQHTVIPVMLFSFMGEKKGRIIQAHTNSRALVIRKSKLYDFSTVDNFRKFTTLFLRYMTCDAIGNTREIC</sequence>
<comment type="caution">
    <text evidence="1">The sequence shown here is derived from an EMBL/GenBank/DDBJ whole genome shotgun (WGS) entry which is preliminary data.</text>
</comment>
<dbReference type="AlphaFoldDB" id="A0A443HYR8"/>